<dbReference type="OrthoDB" id="6508955at2759"/>
<organism evidence="2 3">
    <name type="scientific">Phaedon cochleariae</name>
    <name type="common">Mustard beetle</name>
    <dbReference type="NCBI Taxonomy" id="80249"/>
    <lineage>
        <taxon>Eukaryota</taxon>
        <taxon>Metazoa</taxon>
        <taxon>Ecdysozoa</taxon>
        <taxon>Arthropoda</taxon>
        <taxon>Hexapoda</taxon>
        <taxon>Insecta</taxon>
        <taxon>Pterygota</taxon>
        <taxon>Neoptera</taxon>
        <taxon>Endopterygota</taxon>
        <taxon>Coleoptera</taxon>
        <taxon>Polyphaga</taxon>
        <taxon>Cucujiformia</taxon>
        <taxon>Chrysomeloidea</taxon>
        <taxon>Chrysomelidae</taxon>
        <taxon>Chrysomelinae</taxon>
        <taxon>Chrysomelini</taxon>
        <taxon>Phaedon</taxon>
    </lineage>
</organism>
<sequence>MSKLPRTSVSVVGKSTRVRFTYNDDLAFLKEFLAHNPMQNENGWKVIQRNLELITSKKFAIRTLKHHFLQLLMEIWLEKDEIEKLEYDSILKRKRPISKEKQISELGKKAGNKHTSIFLNTNGEEHENESENESNHESATSIFELEDHNYMNSQAISLNILEEVEVSNNDDDVEIVLLGDKNTNSGSGSTPSNNKAKGNKISLPKRTPQSGSNILGTARKRLNKKDPIRKNAPLYLSGKSQKENELKRKELELEERKLAIEERRLDLADRKYELDKQRLEIKSKERLQKIE</sequence>
<feature type="region of interest" description="Disordered" evidence="1">
    <location>
        <begin position="179"/>
        <end position="245"/>
    </location>
</feature>
<keyword evidence="3" id="KW-1185">Reference proteome</keyword>
<proteinExistence type="predicted"/>
<dbReference type="Proteomes" id="UP001153737">
    <property type="component" value="Chromosome 9"/>
</dbReference>
<dbReference type="AlphaFoldDB" id="A0A9N9SL17"/>
<reference evidence="2" key="1">
    <citation type="submission" date="2022-01" db="EMBL/GenBank/DDBJ databases">
        <authorList>
            <person name="King R."/>
        </authorList>
    </citation>
    <scope>NUCLEOTIDE SEQUENCE</scope>
</reference>
<evidence type="ECO:0000313" key="2">
    <source>
        <dbReference type="EMBL" id="CAG9825712.1"/>
    </source>
</evidence>
<evidence type="ECO:0000256" key="1">
    <source>
        <dbReference type="SAM" id="MobiDB-lite"/>
    </source>
</evidence>
<evidence type="ECO:0000313" key="3">
    <source>
        <dbReference type="Proteomes" id="UP001153737"/>
    </source>
</evidence>
<feature type="compositionally biased region" description="Low complexity" evidence="1">
    <location>
        <begin position="182"/>
        <end position="194"/>
    </location>
</feature>
<protein>
    <submittedName>
        <fullName evidence="2">Uncharacterized protein</fullName>
    </submittedName>
</protein>
<dbReference type="EMBL" id="OU896715">
    <property type="protein sequence ID" value="CAG9825712.1"/>
    <property type="molecule type" value="Genomic_DNA"/>
</dbReference>
<name>A0A9N9SL17_PHACE</name>
<reference evidence="2" key="2">
    <citation type="submission" date="2022-10" db="EMBL/GenBank/DDBJ databases">
        <authorList>
            <consortium name="ENA_rothamsted_submissions"/>
            <consortium name="culmorum"/>
            <person name="King R."/>
        </authorList>
    </citation>
    <scope>NUCLEOTIDE SEQUENCE</scope>
</reference>
<gene>
    <name evidence="2" type="ORF">PHAECO_LOCUS12981</name>
</gene>
<accession>A0A9N9SL17</accession>